<dbReference type="FunFam" id="4.10.400.10:FF:000044">
    <property type="entry name" value="Basement membrane-specific heparan sulfate proteoglycan core protein"/>
    <property type="match status" value="1"/>
</dbReference>
<dbReference type="InterPro" id="IPR056863">
    <property type="entry name" value="LMN_ATRN_NET-like_EGF"/>
</dbReference>
<dbReference type="STRING" id="7217.A0A0P9A6T1"/>
<feature type="disulfide bond" evidence="16">
    <location>
        <begin position="255"/>
        <end position="270"/>
    </location>
</feature>
<feature type="domain" description="Laminin IV type A" evidence="23">
    <location>
        <begin position="1091"/>
        <end position="1260"/>
    </location>
</feature>
<dbReference type="FunFam" id="2.60.40.10:FF:000032">
    <property type="entry name" value="palladin isoform X1"/>
    <property type="match status" value="1"/>
</dbReference>
<feature type="disulfide bond" evidence="14">
    <location>
        <begin position="3472"/>
        <end position="3481"/>
    </location>
</feature>
<dbReference type="Gene3D" id="4.10.1220.10">
    <property type="entry name" value="EGF-type module"/>
    <property type="match status" value="1"/>
</dbReference>
<dbReference type="Pfam" id="PF13927">
    <property type="entry name" value="Ig_3"/>
    <property type="match status" value="6"/>
</dbReference>
<feature type="disulfide bond" evidence="16">
    <location>
        <begin position="483"/>
        <end position="498"/>
    </location>
</feature>
<dbReference type="FunFam" id="4.10.400.10:FF:000056">
    <property type="entry name" value="Terribly reduced optic lobes, isoform AM"/>
    <property type="match status" value="1"/>
</dbReference>
<feature type="region of interest" description="Disordered" evidence="18">
    <location>
        <begin position="2109"/>
        <end position="2128"/>
    </location>
</feature>
<keyword evidence="3" id="KW-0272">Extracellular matrix</keyword>
<dbReference type="FunFam" id="4.10.400.10:FF:000086">
    <property type="entry name" value="Terribly reduced optic lobes, isoform B"/>
    <property type="match status" value="1"/>
</dbReference>
<feature type="disulfide bond" evidence="16">
    <location>
        <begin position="669"/>
        <end position="687"/>
    </location>
</feature>
<dbReference type="Gene3D" id="2.170.300.10">
    <property type="entry name" value="Tie2 ligand-binding domain superfamily"/>
    <property type="match status" value="2"/>
</dbReference>
<dbReference type="PANTHER" id="PTHR45080">
    <property type="entry name" value="CONTACTIN 5"/>
    <property type="match status" value="1"/>
</dbReference>
<dbReference type="Gene3D" id="4.10.400.10">
    <property type="entry name" value="Low-density Lipoprotein Receptor"/>
    <property type="match status" value="14"/>
</dbReference>
<dbReference type="GO" id="GO:0050808">
    <property type="term" value="P:synapse organization"/>
    <property type="evidence" value="ECO:0007669"/>
    <property type="project" value="TreeGrafter"/>
</dbReference>
<dbReference type="InterPro" id="IPR036179">
    <property type="entry name" value="Ig-like_dom_sf"/>
</dbReference>
<feature type="disulfide bond" evidence="14">
    <location>
        <begin position="3416"/>
        <end position="3433"/>
    </location>
</feature>
<keyword evidence="11" id="KW-0325">Glycoprotein</keyword>
<dbReference type="CDD" id="cd00096">
    <property type="entry name" value="Ig"/>
    <property type="match status" value="1"/>
</dbReference>
<dbReference type="InterPro" id="IPR007110">
    <property type="entry name" value="Ig-like_dom"/>
</dbReference>
<feature type="disulfide bond" evidence="16">
    <location>
        <begin position="861"/>
        <end position="873"/>
    </location>
</feature>
<evidence type="ECO:0000256" key="8">
    <source>
        <dbReference type="ARBA" id="ARBA00022889"/>
    </source>
</evidence>
<feature type="disulfide bond" evidence="16">
    <location>
        <begin position="911"/>
        <end position="929"/>
    </location>
</feature>
<dbReference type="PROSITE" id="PS50027">
    <property type="entry name" value="EGF_LAM_2"/>
    <property type="match status" value="2"/>
</dbReference>
<protein>
    <submittedName>
        <fullName evidence="24">Uncharacterized protein, isoform B</fullName>
    </submittedName>
</protein>
<dbReference type="PANTHER" id="PTHR45080:SF34">
    <property type="entry name" value="MYOSIN LIGHT CHAIN KINASE, SMOOTH MUSCLE-LIKE"/>
    <property type="match status" value="1"/>
</dbReference>
<dbReference type="PROSITE" id="PS01248">
    <property type="entry name" value="EGF_LAM_1"/>
    <property type="match status" value="3"/>
</dbReference>
<dbReference type="FunFam" id="2.10.25.10:FF:000454">
    <property type="entry name" value="Laminin subunit alpha 1"/>
    <property type="match status" value="1"/>
</dbReference>
<sequence length="3942" mass="432145">MAPGTVPMARTKTIVPPKSQVCNDSEFKCDNKCLPLSLRCDNRYDCEDQTDEAGCQSVYQETKPDPEPPQECASNEFRCNNGQCIDERRRCDYKVDCPDGEDESEDCPTACSAMEYQCSDGTRCISVSQTCDGRIDCTGGDDEEHCDGSGDNYDGQCRNNDFQCNSGECIPMRQVCDNIYDCNDNSDELACAQSGEVDRVGIPIARPPSNWIHVEDEGDYIPQNTYHKANAKNPCQPDQFRCTTTNVCIPLHLRCDNSYHCNDLSDEMGCEQYVRPVSTRRPPKVTTLSPWDIPDALNRRTTSTRAPPTTTTGRTTTEAPPRRPAATQPSYPPIETTTTNPITTVGVLTKKRYCPFGTIYCDGSCVDWKIRCDGKRDCRDGSDEIYCRVNTAPQPTTQPLPPLPTLPSYPKPFKPSKSCQPNEWQCDNLECIDSRLYCNDIEDCADGSDEICLSNATNVLTPGDCTADQFFCDASCLNRSVRCNGHIDCSDHSDEMDCSSHSYPGSGSSHLYPVGLPCPQHKCPSGRCYSESERCDRRNHCEDGSDEANCCASNQFRCQNGDCVPEHSVCDGITQCRDGTDELNCGGSHECLPSQFRCNSGQCVSSTARCNGRTDCMDSSDEYNCGYHPVPTSSPTIITTLTTTTVGTTITTPPAPPLRIICPPTAFRCDNGPCISLGLRCNGRIDCPYDSSDETDCGQSVSNEIDPADPGTGRGSNKLNLKTYPDSQIIKESREVIFRCRDEGPARAKVKWSRPGGRPLPPGFTDRNGRLEIPNIRVEDSGTYVCEAVGYASYIPGQRVTVDLNVERYNTDLLFRPSSACSEYQATCMNGECIDKTGICDGTPDCSDGSDEQSCSHGRKCQPNQFMCANSKCVDRTWRCDGENDCGDNSDEASCDPEPSGAPCRYNEFGCRSGHCIPKSFQCDDVNDCLDGTDEIGCAAPNPIRPPPPLKSLLEGETLDLTCVATGNPTPTIVWRLNWGHVPEKCESKSVGGTGTLHCPDMRPSESGAYSCEIINTRGTHFVTPDTIVTVNPVRHDVCKNGFFNMLARSADECVKCFCFGVAESCNSANLFTYAIQPPILSHQVVSVELSPYREIVINEATGQDLLTLHHGVQFRASNVQFGGRETPYLALPTEYMGNQLKSYGGNLRYEVSYMGHGNPVNGPDVIITGNRYTLTHRVHTSAGQSNKISIPFVPGGWQKPDGRRATREEIMMVLANVDNILIRLGYLDSTAREVELINIVLDSAGTADKGLGSVALVEKCSCPPGYVGDSCESCAPGYTRQPGGSWLGHCVPFTPEPCPAGTYGDPRRGVACRECPCPQSGSNNYASGCQQRPDGDVVCNCHEGYTGRRCESCAAGYQGNPLIGDPCRKIPESSCNMDGTYKILPDGGCQCKDKVVGEHCDSCAANSFHLNSFTYGGCIDCFCSGLNVDCSSSTWSRDQVTSTFEHARVDHGFQLVRGYTGRENVQALRLNQVTTEGLRFSGSADNSGDTLYWSLPAGFLGNKLTAYGGKLSYTLSYSPLPGGIMSRNSAPDVVIRSGEDMTLIHYRKSPVSPSVSNTYAVEIKESAWQRTDGHFAERPHVLMALSDIKAIYIKATYTTSTQEGSLQQVTLDTATATNLGTPRAVEVEQCRCPPGYTGISCETCAPGYRRDPEEGIYLGYCVPCECNGHSNQCHSETGECLDCGHNTEGPSCDRCLPGYVGNPTRGTPYDCQPDSGGYEPPRPDPDAGNQTLGECSVYCQPEGTVGCRGNYCQCKQNVVGDRCDQCRPGTYGLSQQHPEGCKECYCSGLTSQCRSVELYRQQIPVDFISSLPLLTDIQGDVMDTQNLSYDVAQNMYTYSHTSFLPKYWSLQGSVLGNQLLSYGGLLQYSLLVESTTTGKYERGQDVLLIGNGLELIWSRPDGDSDKVENSVRLNEDEQWHRRDSGAARPATREDFMTVLTNLEHILIRATPMVPTVRTSIGNVILETASQTPAGPGAQYASDIEICHCPSGYTGNSCETCAPLHYRDQSGACRQCPCDAANSVSCVLTSGNYVQCQCRPRWKGDQCREIDTSPINEEPPKICDISRGFCCNGFQFDIAPNETISYNDTLQIIKGNRIIGNITKLRSGCRSRESSEPQPGPIPSPDVDEPVHTQIIVSIAKPQITIIPVGGSLTLTCSGHMRWSNAPVFVHWYKQNSRLPVGYEVNGGDLYLHNLQIHDSGVYICKAVNNETSHVFEDTVSITISTHAQRSPATIVSLPQTVTFEEYQPNQIVCEVEGNPTPTITWTQVDGQADAYSTRTQGNRLIFDAPRKSDEGRYRCQAVNELNRDEKYVHVYVQSNAPHPPPAPDRLYITPEEFNGVTGDPIRLTCSSTSDARLRYDWNHDGYPISSSGSRNVIINENYLEVREATVRDSGVYTCLAYDPRTRRNFTVDARVYVENRDQPPITDGASPVIEPLQQQIHIVQGRDHSITCEANGTPYPSIKWTKVHAQLANNVRISGNILTIYGARQENMGLYTCIAENPNGSDQSSTYIDIEPREAPSVKIDMPQQTQTVGGQLALYCTAVGIPEPQVEWVRVDGTPLSPRHKVEAPGYVLINDILVSDAGDYQCLAKNEVGEASGVATVRVLEPPIVQITPSNEAISLTEGDELQLTCVGSGYPSPVVEWSQHTGLRDRNQQGPTGNTAYLRIYRVSQADAGFYTCTGTNEAGSDQATVRVDVRPKRGDIGIGDPDSETNPDPYEPHPYPDPYEPHGAYEGSQLRFPTSLGANVTLTCNISQHLTPHWERVDGTPLPPNAINDQNQLTIYFVQPENLGQYRCNGLNGYGQIESFVVRELVYLPLPEIVFYPPIPRSVEIGSHLYIDCQVKNAREQDVHWATDNNRPLSNTVQIDGTVLQFNSIAPADAGGYRCTASNQYGNTTKTAQVVVSQPTVFKPAPHSQVHQHREGDSIKLSCSATTAYGDVRTNVQFQWYREDGSELPRGAHPNSQVLVLTALRPEDQGRYICNTYDLASRQHLPPTYVDLQVIRINLNRLNGFSPKDTPCMVLYICAGGSPVEPPPSPYIPTYLPPSTTRTPVREYRLKVDQQSSNLRAGESTEVECSSTENTYTDVVWERADGAPLGPNVRQAGNLLILTDVAPADAGKYVCKCRTDEGELYTTSYELNVEDQPHELKSSKIVHAPVGGDAHLQCGADESRQPTYRWSRQYGQLQAGRSLVENKLSLDGVQANDAGTYICTASYRDGETVDFPSILVVTGAIPQFRQEPRSYMSFPTLPDSSFKFNFELTFRPETGDGLLLFNGQTRGSGDYIALSLKDRYAEFRFDFGGKPLLVRAEEPLALNEWHTVRVHRSRRDGYIQVDEQHPVAFPTLSQTPQLDLIEDLYLGGVPNWELLPADAVTQQTGFVGCISRLTLQGRTVELMREAKFKEGISDCRPCAQRPCSNGGVCLESQSEQAYTCVCQPGWTGRDCSVEGTQCTPGVCGTGRCENTELDMECLCPLNRTGDRCQYIEHLNEQSLNFKRNSYAAYGTPRVTRVNVTLSVRPSSLRDSVILYAAESRLPSGDYLALVLRGGHVELLINTAARLEPVVVRSSEPLPLHRWTRIEVLRRQGESILRVGDAPERKAKAPAAARTLSLKTPLFVGGYDRATVKINRDVNITDGFDGCISRLYESTRSVKLLADITDAANIQNCGELNEISEDADDLPVPPPPSPAETPSGGGSGGELEPYAMAPCASDPCENGGTCSEQDEEAVCSCLVGFSGKHCQEHIQIGFNASFRGNGYLEINRNQFSAEVEQQFTSAVVLFSTTQPNGLLLWWGQKAGEDFVGQDFIALAVVDGYVEYSLRLDGEEAVIRNSDTRVDDGNRHIVIVKRNDNTAILEVDRILHSGETRPTSKKEMKLPGHVFIGGIPDIAQFTGNRYTHNFNGCIVVVEGDAAGQINLGPAAINGVNVNTCPIDDGPLEGTEPPVV</sequence>
<dbReference type="Pfam" id="PF00008">
    <property type="entry name" value="EGF"/>
    <property type="match status" value="2"/>
</dbReference>
<feature type="disulfide bond" evidence="17">
    <location>
        <begin position="1684"/>
        <end position="1693"/>
    </location>
</feature>
<feature type="domain" description="Ig-like" evidence="22">
    <location>
        <begin position="3047"/>
        <end position="3141"/>
    </location>
</feature>
<keyword evidence="7" id="KW-0084">Basement membrane</keyword>
<feature type="domain" description="Ig-like" evidence="22">
    <location>
        <begin position="3146"/>
        <end position="3223"/>
    </location>
</feature>
<keyword evidence="8" id="KW-0130">Cell adhesion</keyword>
<dbReference type="SMART" id="SM00406">
    <property type="entry name" value="IGv"/>
    <property type="match status" value="4"/>
</dbReference>
<dbReference type="Proteomes" id="UP000007801">
    <property type="component" value="Unassembled WGS sequence"/>
</dbReference>
<dbReference type="CDD" id="cd00054">
    <property type="entry name" value="EGF_CA"/>
    <property type="match status" value="2"/>
</dbReference>
<evidence type="ECO:0000256" key="17">
    <source>
        <dbReference type="PROSITE-ProRule" id="PRU00460"/>
    </source>
</evidence>
<feature type="disulfide bond" evidence="16">
    <location>
        <begin position="598"/>
        <end position="616"/>
    </location>
</feature>
<feature type="region of interest" description="Disordered" evidence="18">
    <location>
        <begin position="3673"/>
        <end position="3700"/>
    </location>
</feature>
<dbReference type="GO" id="GO:0030424">
    <property type="term" value="C:axon"/>
    <property type="evidence" value="ECO:0007669"/>
    <property type="project" value="TreeGrafter"/>
</dbReference>
<dbReference type="InterPro" id="IPR050958">
    <property type="entry name" value="Cell_Adh-Cytoskel_Orgn"/>
</dbReference>
<dbReference type="GO" id="GO:0005509">
    <property type="term" value="F:calcium ion binding"/>
    <property type="evidence" value="ECO:0007669"/>
    <property type="project" value="InterPro"/>
</dbReference>
<dbReference type="PRINTS" id="PR00261">
    <property type="entry name" value="LDLRECEPTOR"/>
</dbReference>
<evidence type="ECO:0000256" key="14">
    <source>
        <dbReference type="PROSITE-ProRule" id="PRU00076"/>
    </source>
</evidence>
<dbReference type="FunFam" id="4.10.400.10:FF:000137">
    <property type="entry name" value="Uncharacterized protein, isoform AA"/>
    <property type="match status" value="1"/>
</dbReference>
<evidence type="ECO:0000256" key="12">
    <source>
        <dbReference type="ARBA" id="ARBA00023292"/>
    </source>
</evidence>
<feature type="disulfide bond" evidence="14">
    <location>
        <begin position="3451"/>
        <end position="3461"/>
    </location>
</feature>
<keyword evidence="4 14" id="KW-0245">EGF-like domain</keyword>
<dbReference type="OrthoDB" id="10055367at2759"/>
<feature type="disulfide bond" evidence="16">
    <location>
        <begin position="523"/>
        <end position="541"/>
    </location>
</feature>
<feature type="disulfide bond" evidence="16">
    <location>
        <begin position="419"/>
        <end position="431"/>
    </location>
</feature>
<dbReference type="InterPro" id="IPR002049">
    <property type="entry name" value="LE_dom"/>
</dbReference>
<feature type="domain" description="Ig-like" evidence="22">
    <location>
        <begin position="2820"/>
        <end position="2906"/>
    </location>
</feature>
<dbReference type="InParanoid" id="A0A0P9A6T1"/>
<evidence type="ECO:0000256" key="2">
    <source>
        <dbReference type="ARBA" id="ARBA00022525"/>
    </source>
</evidence>
<evidence type="ECO:0000313" key="24">
    <source>
        <dbReference type="EMBL" id="KPU74133.1"/>
    </source>
</evidence>
<reference evidence="24 25" key="1">
    <citation type="journal article" date="2007" name="Nature">
        <title>Evolution of genes and genomes on the Drosophila phylogeny.</title>
        <authorList>
            <consortium name="Drosophila 12 Genomes Consortium"/>
            <person name="Clark A.G."/>
            <person name="Eisen M.B."/>
            <person name="Smith D.R."/>
            <person name="Bergman C.M."/>
            <person name="Oliver B."/>
            <person name="Markow T.A."/>
            <person name="Kaufman T.C."/>
            <person name="Kellis M."/>
            <person name="Gelbart W."/>
            <person name="Iyer V.N."/>
            <person name="Pollard D.A."/>
            <person name="Sackton T.B."/>
            <person name="Larracuente A.M."/>
            <person name="Singh N.D."/>
            <person name="Abad J.P."/>
            <person name="Abt D.N."/>
            <person name="Adryan B."/>
            <person name="Aguade M."/>
            <person name="Akashi H."/>
            <person name="Anderson W.W."/>
            <person name="Aquadro C.F."/>
            <person name="Ardell D.H."/>
            <person name="Arguello R."/>
            <person name="Artieri C.G."/>
            <person name="Barbash D.A."/>
            <person name="Barker D."/>
            <person name="Barsanti P."/>
            <person name="Batterham P."/>
            <person name="Batzoglou S."/>
            <person name="Begun D."/>
            <person name="Bhutkar A."/>
            <person name="Blanco E."/>
            <person name="Bosak S.A."/>
            <person name="Bradley R.K."/>
            <person name="Brand A.D."/>
            <person name="Brent M.R."/>
            <person name="Brooks A.N."/>
            <person name="Brown R.H."/>
            <person name="Butlin R.K."/>
            <person name="Caggese C."/>
            <person name="Calvi B.R."/>
            <person name="Bernardo de Carvalho A."/>
            <person name="Caspi A."/>
            <person name="Castrezana S."/>
            <person name="Celniker S.E."/>
            <person name="Chang J.L."/>
            <person name="Chapple C."/>
            <person name="Chatterji S."/>
            <person name="Chinwalla A."/>
            <person name="Civetta A."/>
            <person name="Clifton S.W."/>
            <person name="Comeron J.M."/>
            <person name="Costello J.C."/>
            <person name="Coyne J.A."/>
            <person name="Daub J."/>
            <person name="David R.G."/>
            <person name="Delcher A.L."/>
            <person name="Delehaunty K."/>
            <person name="Do C.B."/>
            <person name="Ebling H."/>
            <person name="Edwards K."/>
            <person name="Eickbush T."/>
            <person name="Evans J.D."/>
            <person name="Filipski A."/>
            <person name="Findeiss S."/>
            <person name="Freyhult E."/>
            <person name="Fulton L."/>
            <person name="Fulton R."/>
            <person name="Garcia A.C."/>
            <person name="Gardiner A."/>
            <person name="Garfield D.A."/>
            <person name="Garvin B.E."/>
            <person name="Gibson G."/>
            <person name="Gilbert D."/>
            <person name="Gnerre S."/>
            <person name="Godfrey J."/>
            <person name="Good R."/>
            <person name="Gotea V."/>
            <person name="Gravely B."/>
            <person name="Greenberg A.J."/>
            <person name="Griffiths-Jones S."/>
            <person name="Gross S."/>
            <person name="Guigo R."/>
            <person name="Gustafson E.A."/>
            <person name="Haerty W."/>
            <person name="Hahn M.W."/>
            <person name="Halligan D.L."/>
            <person name="Halpern A.L."/>
            <person name="Halter G.M."/>
            <person name="Han M.V."/>
            <person name="Heger A."/>
            <person name="Hillier L."/>
            <person name="Hinrichs A.S."/>
            <person name="Holmes I."/>
            <person name="Hoskins R.A."/>
            <person name="Hubisz M.J."/>
            <person name="Hultmark D."/>
            <person name="Huntley M.A."/>
            <person name="Jaffe D.B."/>
            <person name="Jagadeeshan S."/>
            <person name="Jeck W.R."/>
            <person name="Johnson J."/>
            <person name="Jones C.D."/>
            <person name="Jordan W.C."/>
            <person name="Karpen G.H."/>
            <person name="Kataoka E."/>
            <person name="Keightley P.D."/>
            <person name="Kheradpour P."/>
            <person name="Kirkness E.F."/>
            <person name="Koerich L.B."/>
            <person name="Kristiansen K."/>
            <person name="Kudrna D."/>
            <person name="Kulathinal R.J."/>
            <person name="Kumar S."/>
            <person name="Kwok R."/>
            <person name="Lander E."/>
            <person name="Langley C.H."/>
            <person name="Lapoint R."/>
            <person name="Lazzaro B.P."/>
            <person name="Lee S.J."/>
            <person name="Levesque L."/>
            <person name="Li R."/>
            <person name="Lin C.F."/>
            <person name="Lin M.F."/>
            <person name="Lindblad-Toh K."/>
            <person name="Llopart A."/>
            <person name="Long M."/>
            <person name="Low L."/>
            <person name="Lozovsky E."/>
            <person name="Lu J."/>
            <person name="Luo M."/>
            <person name="Machado C.A."/>
            <person name="Makalowski W."/>
            <person name="Marzo M."/>
            <person name="Matsuda M."/>
            <person name="Matzkin L."/>
            <person name="McAllister B."/>
            <person name="McBride C.S."/>
            <person name="McKernan B."/>
            <person name="McKernan K."/>
            <person name="Mendez-Lago M."/>
            <person name="Minx P."/>
            <person name="Mollenhauer M.U."/>
            <person name="Montooth K."/>
            <person name="Mount S.M."/>
            <person name="Mu X."/>
            <person name="Myers E."/>
            <person name="Negre B."/>
            <person name="Newfeld S."/>
            <person name="Nielsen R."/>
            <person name="Noor M.A."/>
            <person name="O'Grady P."/>
            <person name="Pachter L."/>
            <person name="Papaceit M."/>
            <person name="Parisi M.J."/>
            <person name="Parisi M."/>
            <person name="Parts L."/>
            <person name="Pedersen J.S."/>
            <person name="Pesole G."/>
            <person name="Phillippy A.M."/>
            <person name="Ponting C.P."/>
            <person name="Pop M."/>
            <person name="Porcelli D."/>
            <person name="Powell J.R."/>
            <person name="Prohaska S."/>
            <person name="Pruitt K."/>
            <person name="Puig M."/>
            <person name="Quesneville H."/>
            <person name="Ram K.R."/>
            <person name="Rand D."/>
            <person name="Rasmussen M.D."/>
            <person name="Reed L.K."/>
            <person name="Reenan R."/>
            <person name="Reily A."/>
            <person name="Remington K.A."/>
            <person name="Rieger T.T."/>
            <person name="Ritchie M.G."/>
            <person name="Robin C."/>
            <person name="Rogers Y.H."/>
            <person name="Rohde C."/>
            <person name="Rozas J."/>
            <person name="Rubenfield M.J."/>
            <person name="Ruiz A."/>
            <person name="Russo S."/>
            <person name="Salzberg S.L."/>
            <person name="Sanchez-Gracia A."/>
            <person name="Saranga D.J."/>
            <person name="Sato H."/>
            <person name="Schaeffer S.W."/>
            <person name="Schatz M.C."/>
            <person name="Schlenke T."/>
            <person name="Schwartz R."/>
            <person name="Segarra C."/>
            <person name="Singh R.S."/>
            <person name="Sirot L."/>
            <person name="Sirota M."/>
            <person name="Sisneros N.B."/>
            <person name="Smith C.D."/>
            <person name="Smith T.F."/>
            <person name="Spieth J."/>
            <person name="Stage D.E."/>
            <person name="Stark A."/>
            <person name="Stephan W."/>
            <person name="Strausberg R.L."/>
            <person name="Strempel S."/>
            <person name="Sturgill D."/>
            <person name="Sutton G."/>
            <person name="Sutton G.G."/>
            <person name="Tao W."/>
            <person name="Teichmann S."/>
            <person name="Tobari Y.N."/>
            <person name="Tomimura Y."/>
            <person name="Tsolas J.M."/>
            <person name="Valente V.L."/>
            <person name="Venter E."/>
            <person name="Venter J.C."/>
            <person name="Vicario S."/>
            <person name="Vieira F.G."/>
            <person name="Vilella A.J."/>
            <person name="Villasante A."/>
            <person name="Walenz B."/>
            <person name="Wang J."/>
            <person name="Wasserman M."/>
            <person name="Watts T."/>
            <person name="Wilson D."/>
            <person name="Wilson R.K."/>
            <person name="Wing R.A."/>
            <person name="Wolfner M.F."/>
            <person name="Wong A."/>
            <person name="Wong G.K."/>
            <person name="Wu C.I."/>
            <person name="Wu G."/>
            <person name="Yamamoto D."/>
            <person name="Yang H.P."/>
            <person name="Yang S.P."/>
            <person name="Yorke J.A."/>
            <person name="Yoshida K."/>
            <person name="Zdobnov E."/>
            <person name="Zhang P."/>
            <person name="Zhang Y."/>
            <person name="Zimin A.V."/>
            <person name="Baldwin J."/>
            <person name="Abdouelleil A."/>
            <person name="Abdulkadir J."/>
            <person name="Abebe A."/>
            <person name="Abera B."/>
            <person name="Abreu J."/>
            <person name="Acer S.C."/>
            <person name="Aftuck L."/>
            <person name="Alexander A."/>
            <person name="An P."/>
            <person name="Anderson E."/>
            <person name="Anderson S."/>
            <person name="Arachi H."/>
            <person name="Azer M."/>
            <person name="Bachantsang P."/>
            <person name="Barry A."/>
            <person name="Bayul T."/>
            <person name="Berlin A."/>
            <person name="Bessette D."/>
            <person name="Bloom T."/>
            <person name="Blye J."/>
            <person name="Boguslavskiy L."/>
            <person name="Bonnet C."/>
            <person name="Boukhgalter B."/>
            <person name="Bourzgui I."/>
            <person name="Brown A."/>
            <person name="Cahill P."/>
            <person name="Channer S."/>
            <person name="Cheshatsang Y."/>
            <person name="Chuda L."/>
            <person name="Citroen M."/>
            <person name="Collymore A."/>
            <person name="Cooke P."/>
            <person name="Costello M."/>
            <person name="D'Aco K."/>
            <person name="Daza R."/>
            <person name="De Haan G."/>
            <person name="DeGray S."/>
            <person name="DeMaso C."/>
            <person name="Dhargay N."/>
            <person name="Dooley K."/>
            <person name="Dooley E."/>
            <person name="Doricent M."/>
            <person name="Dorje P."/>
            <person name="Dorjee K."/>
            <person name="Dupes A."/>
            <person name="Elong R."/>
            <person name="Falk J."/>
            <person name="Farina A."/>
            <person name="Faro S."/>
            <person name="Ferguson D."/>
            <person name="Fisher S."/>
            <person name="Foley C.D."/>
            <person name="Franke A."/>
            <person name="Friedrich D."/>
            <person name="Gadbois L."/>
            <person name="Gearin G."/>
            <person name="Gearin C.R."/>
            <person name="Giannoukos G."/>
            <person name="Goode T."/>
            <person name="Graham J."/>
            <person name="Grandbois E."/>
            <person name="Grewal S."/>
            <person name="Gyaltsen K."/>
            <person name="Hafez N."/>
            <person name="Hagos B."/>
            <person name="Hall J."/>
            <person name="Henson C."/>
            <person name="Hollinger A."/>
            <person name="Honan T."/>
            <person name="Huard M.D."/>
            <person name="Hughes L."/>
            <person name="Hurhula B."/>
            <person name="Husby M.E."/>
            <person name="Kamat A."/>
            <person name="Kanga B."/>
            <person name="Kashin S."/>
            <person name="Khazanovich D."/>
            <person name="Kisner P."/>
            <person name="Lance K."/>
            <person name="Lara M."/>
            <person name="Lee W."/>
            <person name="Lennon N."/>
            <person name="Letendre F."/>
            <person name="LeVine R."/>
            <person name="Lipovsky A."/>
            <person name="Liu X."/>
            <person name="Liu J."/>
            <person name="Liu S."/>
            <person name="Lokyitsang T."/>
            <person name="Lokyitsang Y."/>
            <person name="Lubonja R."/>
            <person name="Lui A."/>
            <person name="MacDonald P."/>
            <person name="Magnisalis V."/>
            <person name="Maru K."/>
            <person name="Matthews C."/>
            <person name="McCusker W."/>
            <person name="McDonough S."/>
            <person name="Mehta T."/>
            <person name="Meldrim J."/>
            <person name="Meneus L."/>
            <person name="Mihai O."/>
            <person name="Mihalev A."/>
            <person name="Mihova T."/>
            <person name="Mittelman R."/>
            <person name="Mlenga V."/>
            <person name="Montmayeur A."/>
            <person name="Mulrain L."/>
            <person name="Navidi A."/>
            <person name="Naylor J."/>
            <person name="Negash T."/>
            <person name="Nguyen T."/>
            <person name="Nguyen N."/>
            <person name="Nicol R."/>
            <person name="Norbu C."/>
            <person name="Norbu N."/>
            <person name="Novod N."/>
            <person name="O'Neill B."/>
            <person name="Osman S."/>
            <person name="Markiewicz E."/>
            <person name="Oyono O.L."/>
            <person name="Patti C."/>
            <person name="Phunkhang P."/>
            <person name="Pierre F."/>
            <person name="Priest M."/>
            <person name="Raghuraman S."/>
            <person name="Rege F."/>
            <person name="Reyes R."/>
            <person name="Rise C."/>
            <person name="Rogov P."/>
            <person name="Ross K."/>
            <person name="Ryan E."/>
            <person name="Settipalli S."/>
            <person name="Shea T."/>
            <person name="Sherpa N."/>
            <person name="Shi L."/>
            <person name="Shih D."/>
            <person name="Sparrow T."/>
            <person name="Spaulding J."/>
            <person name="Stalker J."/>
            <person name="Stange-Thomann N."/>
            <person name="Stavropoulos S."/>
            <person name="Stone C."/>
            <person name="Strader C."/>
            <person name="Tesfaye S."/>
            <person name="Thomson T."/>
            <person name="Thoulutsang Y."/>
            <person name="Thoulutsang D."/>
            <person name="Topham K."/>
            <person name="Topping I."/>
            <person name="Tsamla T."/>
            <person name="Vassiliev H."/>
            <person name="Vo A."/>
            <person name="Wangchuk T."/>
            <person name="Wangdi T."/>
            <person name="Weiand M."/>
            <person name="Wilkinson J."/>
            <person name="Wilson A."/>
            <person name="Yadav S."/>
            <person name="Young G."/>
            <person name="Yu Q."/>
            <person name="Zembek L."/>
            <person name="Zhong D."/>
            <person name="Zimmer A."/>
            <person name="Zwirko Z."/>
            <person name="Jaffe D.B."/>
            <person name="Alvarez P."/>
            <person name="Brockman W."/>
            <person name="Butler J."/>
            <person name="Chin C."/>
            <person name="Gnerre S."/>
            <person name="Grabherr M."/>
            <person name="Kleber M."/>
            <person name="Mauceli E."/>
            <person name="MacCallum I."/>
        </authorList>
    </citation>
    <scope>NUCLEOTIDE SEQUENCE [LARGE SCALE GENOMIC DNA]</scope>
    <source>
        <strain evidence="25">Tucson 14024-0371.13</strain>
    </source>
</reference>
<dbReference type="InterPro" id="IPR013320">
    <property type="entry name" value="ConA-like_dom_sf"/>
</dbReference>
<dbReference type="PROSITE" id="PS00022">
    <property type="entry name" value="EGF_1"/>
    <property type="match status" value="6"/>
</dbReference>
<dbReference type="Pfam" id="PF00047">
    <property type="entry name" value="ig"/>
    <property type="match status" value="1"/>
</dbReference>
<evidence type="ECO:0000256" key="6">
    <source>
        <dbReference type="ARBA" id="ARBA00022737"/>
    </source>
</evidence>
<dbReference type="InterPro" id="IPR023415">
    <property type="entry name" value="LDLR_class-A_CS"/>
</dbReference>
<feature type="compositionally biased region" description="Low complexity" evidence="18">
    <location>
        <begin position="299"/>
        <end position="338"/>
    </location>
</feature>
<feature type="domain" description="EGF-like" evidence="20">
    <location>
        <begin position="3447"/>
        <end position="3482"/>
    </location>
</feature>
<dbReference type="SUPFAM" id="SSF57424">
    <property type="entry name" value="LDL receptor-like module"/>
    <property type="match status" value="15"/>
</dbReference>
<dbReference type="Pfam" id="PF13895">
    <property type="entry name" value="Ig_2"/>
    <property type="match status" value="1"/>
</dbReference>
<evidence type="ECO:0000256" key="13">
    <source>
        <dbReference type="ARBA" id="ARBA00023319"/>
    </source>
</evidence>
<feature type="disulfide bond" evidence="16">
    <location>
        <begin position="868"/>
        <end position="886"/>
    </location>
</feature>
<dbReference type="FunFam" id="2.60.40.10:FF:000812">
    <property type="entry name" value="Terribly reduced optic lobes, isoform AN"/>
    <property type="match status" value="1"/>
</dbReference>
<dbReference type="Pfam" id="PF00052">
    <property type="entry name" value="Laminin_B"/>
    <property type="match status" value="3"/>
</dbReference>
<keyword evidence="10 14" id="KW-1015">Disulfide bond</keyword>
<dbReference type="GO" id="GO:0005604">
    <property type="term" value="C:basement membrane"/>
    <property type="evidence" value="ECO:0007669"/>
    <property type="project" value="UniProtKB-SubCell"/>
</dbReference>
<dbReference type="FunFam" id="4.10.400.10:FF:000062">
    <property type="entry name" value="Terribly reduced optic lobes, isoform AI"/>
    <property type="match status" value="1"/>
</dbReference>
<dbReference type="SUPFAM" id="SSF48726">
    <property type="entry name" value="Immunoglobulin"/>
    <property type="match status" value="13"/>
</dbReference>
<keyword evidence="2" id="KW-0964">Secreted</keyword>
<keyword evidence="9" id="KW-0175">Coiled coil</keyword>
<feature type="disulfide bond" evidence="15">
    <location>
        <begin position="3900"/>
        <end position="3927"/>
    </location>
</feature>
<dbReference type="InterPro" id="IPR013106">
    <property type="entry name" value="Ig_V-set"/>
</dbReference>
<dbReference type="PROSITE" id="PS50026">
    <property type="entry name" value="EGF_3"/>
    <property type="match status" value="3"/>
</dbReference>
<dbReference type="SMART" id="SM00409">
    <property type="entry name" value="IG"/>
    <property type="match status" value="13"/>
</dbReference>
<organism evidence="24 25">
    <name type="scientific">Drosophila ananassae</name>
    <name type="common">Fruit fly</name>
    <dbReference type="NCBI Taxonomy" id="7217"/>
    <lineage>
        <taxon>Eukaryota</taxon>
        <taxon>Metazoa</taxon>
        <taxon>Ecdysozoa</taxon>
        <taxon>Arthropoda</taxon>
        <taxon>Hexapoda</taxon>
        <taxon>Insecta</taxon>
        <taxon>Pterygota</taxon>
        <taxon>Neoptera</taxon>
        <taxon>Endopterygota</taxon>
        <taxon>Diptera</taxon>
        <taxon>Brachycera</taxon>
        <taxon>Muscomorpha</taxon>
        <taxon>Ephydroidea</taxon>
        <taxon>Drosophilidae</taxon>
        <taxon>Drosophila</taxon>
        <taxon>Sophophora</taxon>
    </lineage>
</organism>
<feature type="disulfide bond" evidence="16">
    <location>
        <begin position="591"/>
        <end position="603"/>
    </location>
</feature>
<feature type="domain" description="Ig-like" evidence="22">
    <location>
        <begin position="2610"/>
        <end position="2697"/>
    </location>
</feature>
<dbReference type="FunCoup" id="A0A0P9A6T1">
    <property type="interactions" value="233"/>
</dbReference>
<feature type="disulfide bond" evidence="16">
    <location>
        <begin position="535"/>
        <end position="550"/>
    </location>
</feature>
<dbReference type="SUPFAM" id="SSF49899">
    <property type="entry name" value="Concanavalin A-like lectins/glucanases"/>
    <property type="match status" value="3"/>
</dbReference>
<dbReference type="InterPro" id="IPR002172">
    <property type="entry name" value="LDrepeatLR_classA_rpt"/>
</dbReference>
<feature type="disulfide bond" evidence="16">
    <location>
        <begin position="570"/>
        <end position="585"/>
    </location>
</feature>
<feature type="disulfide bond" evidence="16">
    <location>
        <begin position="157"/>
        <end position="169"/>
    </location>
</feature>
<dbReference type="Gene3D" id="2.60.120.200">
    <property type="match status" value="3"/>
</dbReference>
<feature type="disulfide bond" evidence="14">
    <location>
        <begin position="3435"/>
        <end position="3444"/>
    </location>
</feature>
<feature type="disulfide bond" evidence="16">
    <location>
        <begin position="164"/>
        <end position="182"/>
    </location>
</feature>
<feature type="disulfide bond" evidence="16">
    <location>
        <begin position="72"/>
        <end position="84"/>
    </location>
</feature>
<dbReference type="PROSITE" id="PS50835">
    <property type="entry name" value="IG_LIKE"/>
    <property type="match status" value="12"/>
</dbReference>
<feature type="domain" description="Ig-like" evidence="22">
    <location>
        <begin position="2328"/>
        <end position="2411"/>
    </location>
</feature>
<evidence type="ECO:0000259" key="19">
    <source>
        <dbReference type="PROSITE" id="PS50025"/>
    </source>
</evidence>
<dbReference type="FunFam" id="2.10.25.10:FF:000255">
    <property type="entry name" value="Sushi, nidogen and EGF-like domains 1"/>
    <property type="match status" value="1"/>
</dbReference>
<dbReference type="InterPro" id="IPR013151">
    <property type="entry name" value="Immunoglobulin_dom"/>
</dbReference>
<dbReference type="CDD" id="cd00110">
    <property type="entry name" value="LamG"/>
    <property type="match status" value="3"/>
</dbReference>
<dbReference type="Gene3D" id="2.60.40.10">
    <property type="entry name" value="Immunoglobulins"/>
    <property type="match status" value="13"/>
</dbReference>
<evidence type="ECO:0000256" key="10">
    <source>
        <dbReference type="ARBA" id="ARBA00023157"/>
    </source>
</evidence>
<dbReference type="InterPro" id="IPR003598">
    <property type="entry name" value="Ig_sub2"/>
</dbReference>
<dbReference type="InterPro" id="IPR000034">
    <property type="entry name" value="Laminin_IV"/>
</dbReference>
<dbReference type="PROSITE" id="PS01186">
    <property type="entry name" value="EGF_2"/>
    <property type="match status" value="2"/>
</dbReference>
<feature type="region of interest" description="Disordered" evidence="18">
    <location>
        <begin position="281"/>
        <end position="338"/>
    </location>
</feature>
<accession>A0A0P9A6T1</accession>
<feature type="domain" description="Ig-like" evidence="22">
    <location>
        <begin position="710"/>
        <end position="803"/>
    </location>
</feature>
<dbReference type="InterPro" id="IPR001881">
    <property type="entry name" value="EGF-like_Ca-bd_dom"/>
</dbReference>
<dbReference type="GO" id="GO:0005886">
    <property type="term" value="C:plasma membrane"/>
    <property type="evidence" value="ECO:0007669"/>
    <property type="project" value="TreeGrafter"/>
</dbReference>
<feature type="disulfide bond" evidence="16">
    <location>
        <begin position="426"/>
        <end position="444"/>
    </location>
</feature>
<evidence type="ECO:0000256" key="15">
    <source>
        <dbReference type="PROSITE-ProRule" id="PRU00122"/>
    </source>
</evidence>
<feature type="domain" description="Ig-like" evidence="22">
    <location>
        <begin position="941"/>
        <end position="1030"/>
    </location>
</feature>
<feature type="domain" description="EGF-like" evidence="20">
    <location>
        <begin position="3407"/>
        <end position="3445"/>
    </location>
</feature>
<evidence type="ECO:0000259" key="21">
    <source>
        <dbReference type="PROSITE" id="PS50027"/>
    </source>
</evidence>
<dbReference type="PROSITE" id="PS01209">
    <property type="entry name" value="LDLRA_1"/>
    <property type="match status" value="10"/>
</dbReference>
<feature type="domain" description="Laminin IV type A" evidence="23">
    <location>
        <begin position="1449"/>
        <end position="1630"/>
    </location>
</feature>
<dbReference type="FunFam" id="2.60.120.200:FF:000060">
    <property type="entry name" value="Terribly reduced optic lobes, isoform B"/>
    <property type="match status" value="1"/>
</dbReference>
<dbReference type="InterPro" id="IPR013783">
    <property type="entry name" value="Ig-like_fold"/>
</dbReference>
<feature type="domain" description="Ig-like" evidence="22">
    <location>
        <begin position="2521"/>
        <end position="2608"/>
    </location>
</feature>
<comment type="caution">
    <text evidence="14">Lacks conserved residue(s) required for the propagation of feature annotation.</text>
</comment>
<dbReference type="SMART" id="SM00281">
    <property type="entry name" value="LamB"/>
    <property type="match status" value="3"/>
</dbReference>
<comment type="subcellular location">
    <subcellularLocation>
        <location evidence="1">Secreted</location>
        <location evidence="1">Extracellular space</location>
        <location evidence="1">Extracellular matrix</location>
        <location evidence="1">Basement membrane</location>
    </subcellularLocation>
</comment>
<keyword evidence="6" id="KW-0677">Repeat</keyword>
<feature type="domain" description="Ig-like" evidence="22">
    <location>
        <begin position="2908"/>
        <end position="2983"/>
    </location>
</feature>
<evidence type="ECO:0000256" key="16">
    <source>
        <dbReference type="PROSITE-ProRule" id="PRU00124"/>
    </source>
</evidence>
<keyword evidence="5" id="KW-0732">Signal</keyword>
<feature type="disulfide bond" evidence="16">
    <location>
        <begin position="40"/>
        <end position="55"/>
    </location>
</feature>
<evidence type="ECO:0000259" key="20">
    <source>
        <dbReference type="PROSITE" id="PS50026"/>
    </source>
</evidence>
<evidence type="ECO:0000256" key="9">
    <source>
        <dbReference type="ARBA" id="ARBA00023054"/>
    </source>
</evidence>
<dbReference type="CDD" id="cd00112">
    <property type="entry name" value="LDLa"/>
    <property type="match status" value="15"/>
</dbReference>
<feature type="domain" description="Ig-like" evidence="22">
    <location>
        <begin position="2432"/>
        <end position="2514"/>
    </location>
</feature>
<name>A0A0P9A6T1_DROAN</name>
<feature type="disulfide bond" evidence="16">
    <location>
        <begin position="904"/>
        <end position="916"/>
    </location>
</feature>
<dbReference type="GO" id="GO:0043025">
    <property type="term" value="C:neuronal cell body"/>
    <property type="evidence" value="ECO:0007669"/>
    <property type="project" value="TreeGrafter"/>
</dbReference>
<dbReference type="InterPro" id="IPR003599">
    <property type="entry name" value="Ig_sub"/>
</dbReference>
<dbReference type="GO" id="GO:0048513">
    <property type="term" value="P:animal organ development"/>
    <property type="evidence" value="ECO:0007669"/>
    <property type="project" value="UniProtKB-ARBA"/>
</dbReference>
<dbReference type="Pfam" id="PF07679">
    <property type="entry name" value="I-set"/>
    <property type="match status" value="3"/>
</dbReference>
<feature type="disulfide bond" evidence="16">
    <location>
        <begin position="828"/>
        <end position="846"/>
    </location>
</feature>
<feature type="disulfide bond" evidence="16">
    <location>
        <begin position="821"/>
        <end position="833"/>
    </location>
</feature>
<evidence type="ECO:0000256" key="4">
    <source>
        <dbReference type="ARBA" id="ARBA00022536"/>
    </source>
</evidence>
<dbReference type="CDD" id="cd00055">
    <property type="entry name" value="EGF_Lam"/>
    <property type="match status" value="4"/>
</dbReference>
<dbReference type="FunFam" id="2.10.25.10:FF:000340">
    <property type="entry name" value="Terribly reduced optic lobes, isoform AT"/>
    <property type="match status" value="1"/>
</dbReference>
<dbReference type="SUPFAM" id="SSF57196">
    <property type="entry name" value="EGF/Laminin"/>
    <property type="match status" value="4"/>
</dbReference>
<dbReference type="PROSITE" id="PS51115">
    <property type="entry name" value="LAMININ_IVA"/>
    <property type="match status" value="3"/>
</dbReference>
<feature type="domain" description="Laminin G" evidence="19">
    <location>
        <begin position="3745"/>
        <end position="3927"/>
    </location>
</feature>
<dbReference type="SMART" id="SM00408">
    <property type="entry name" value="IGc2"/>
    <property type="match status" value="13"/>
</dbReference>
<feature type="region of interest" description="Disordered" evidence="18">
    <location>
        <begin position="2701"/>
        <end position="2721"/>
    </location>
</feature>
<keyword evidence="12 17" id="KW-0424">Laminin EGF-like domain</keyword>
<evidence type="ECO:0000256" key="5">
    <source>
        <dbReference type="ARBA" id="ARBA00022729"/>
    </source>
</evidence>
<dbReference type="FunFam" id="2.60.40.10:FF:000540">
    <property type="entry name" value="Basement membrane-specific heparan sulfate proteoglycan core protein"/>
    <property type="match status" value="1"/>
</dbReference>
<proteinExistence type="predicted"/>
<evidence type="ECO:0000256" key="3">
    <source>
        <dbReference type="ARBA" id="ARBA00022530"/>
    </source>
</evidence>
<evidence type="ECO:0000256" key="18">
    <source>
        <dbReference type="SAM" id="MobiDB-lite"/>
    </source>
</evidence>
<feature type="disulfide bond" evidence="16">
    <location>
        <begin position="558"/>
        <end position="576"/>
    </location>
</feature>
<dbReference type="Pfam" id="PF00053">
    <property type="entry name" value="EGF_laminin"/>
    <property type="match status" value="6"/>
</dbReference>
<evidence type="ECO:0000259" key="23">
    <source>
        <dbReference type="PROSITE" id="PS51115"/>
    </source>
</evidence>
<feature type="domain" description="Ig-like" evidence="22">
    <location>
        <begin position="2130"/>
        <end position="2221"/>
    </location>
</feature>
<dbReference type="GO" id="GO:0007156">
    <property type="term" value="P:homophilic cell adhesion via plasma membrane adhesion molecules"/>
    <property type="evidence" value="ECO:0007669"/>
    <property type="project" value="TreeGrafter"/>
</dbReference>
<dbReference type="GO" id="GO:0008046">
    <property type="term" value="F:axon guidance receptor activity"/>
    <property type="evidence" value="ECO:0007669"/>
    <property type="project" value="TreeGrafter"/>
</dbReference>
<evidence type="ECO:0000259" key="22">
    <source>
        <dbReference type="PROSITE" id="PS50835"/>
    </source>
</evidence>
<feature type="region of interest" description="Disordered" evidence="18">
    <location>
        <begin position="698"/>
        <end position="717"/>
    </location>
</feature>
<dbReference type="Pfam" id="PF24973">
    <property type="entry name" value="EGF_LMN_ATRN"/>
    <property type="match status" value="1"/>
</dbReference>
<feature type="domain" description="Laminin EGF-like" evidence="21">
    <location>
        <begin position="1739"/>
        <end position="1784"/>
    </location>
</feature>
<dbReference type="PROSITE" id="PS50068">
    <property type="entry name" value="LDLRA_2"/>
    <property type="match status" value="15"/>
</dbReference>
<feature type="domain" description="EGF-like" evidence="20">
    <location>
        <begin position="3703"/>
        <end position="3739"/>
    </location>
</feature>
<dbReference type="Gene3D" id="2.10.25.10">
    <property type="entry name" value="Laminin"/>
    <property type="match status" value="6"/>
</dbReference>
<feature type="domain" description="Laminin G" evidence="19">
    <location>
        <begin position="3489"/>
        <end position="3665"/>
    </location>
</feature>
<dbReference type="Pfam" id="PF00054">
    <property type="entry name" value="Laminin_G_1"/>
    <property type="match status" value="1"/>
</dbReference>
<feature type="disulfide bond" evidence="16">
    <location>
        <begin position="840"/>
        <end position="855"/>
    </location>
</feature>
<dbReference type="InterPro" id="IPR000742">
    <property type="entry name" value="EGF"/>
</dbReference>
<feature type="disulfide bond" evidence="17">
    <location>
        <begin position="1755"/>
        <end position="1764"/>
    </location>
</feature>
<keyword evidence="13" id="KW-0393">Immunoglobulin domain</keyword>
<dbReference type="InterPro" id="IPR001791">
    <property type="entry name" value="Laminin_G"/>
</dbReference>
<feature type="disulfide bond" evidence="16">
    <location>
        <begin position="176"/>
        <end position="191"/>
    </location>
</feature>
<dbReference type="Pfam" id="PF02210">
    <property type="entry name" value="Laminin_G_2"/>
    <property type="match status" value="2"/>
</dbReference>
<dbReference type="FunFam" id="2.10.25.10:FF:000065">
    <property type="entry name" value="Laminin subunit beta 1"/>
    <property type="match status" value="1"/>
</dbReference>
<feature type="disulfide bond" evidence="16">
    <location>
        <begin position="131"/>
        <end position="146"/>
    </location>
</feature>
<dbReference type="Pfam" id="PF00057">
    <property type="entry name" value="Ldl_recept_a"/>
    <property type="match status" value="11"/>
</dbReference>
<evidence type="ECO:0000256" key="1">
    <source>
        <dbReference type="ARBA" id="ARBA00004302"/>
    </source>
</evidence>
<keyword evidence="25" id="KW-1185">Reference proteome</keyword>
<feature type="disulfide bond" evidence="16">
    <location>
        <begin position="923"/>
        <end position="938"/>
    </location>
</feature>
<dbReference type="SMART" id="SM00192">
    <property type="entry name" value="LDLa"/>
    <property type="match status" value="15"/>
</dbReference>
<feature type="disulfide bond" evidence="16">
    <location>
        <begin position="372"/>
        <end position="387"/>
    </location>
</feature>
<dbReference type="SMART" id="SM00282">
    <property type="entry name" value="LamG"/>
    <property type="match status" value="3"/>
</dbReference>
<feature type="disulfide bond" evidence="16">
    <location>
        <begin position="880"/>
        <end position="895"/>
    </location>
</feature>
<dbReference type="SMART" id="SM00180">
    <property type="entry name" value="EGF_Lam"/>
    <property type="match status" value="8"/>
</dbReference>
<dbReference type="EMBL" id="CH902632">
    <property type="protein sequence ID" value="KPU74133.1"/>
    <property type="molecule type" value="Genomic_DNA"/>
</dbReference>
<feature type="disulfide bond" evidence="16">
    <location>
        <begin position="662"/>
        <end position="674"/>
    </location>
</feature>
<feature type="domain" description="Laminin G" evidence="19">
    <location>
        <begin position="3234"/>
        <end position="3411"/>
    </location>
</feature>
<dbReference type="SMART" id="SM00179">
    <property type="entry name" value="EGF_CA"/>
    <property type="match status" value="2"/>
</dbReference>
<evidence type="ECO:0000256" key="11">
    <source>
        <dbReference type="ARBA" id="ARBA00023180"/>
    </source>
</evidence>
<feature type="disulfide bond" evidence="16">
    <location>
        <begin position="610"/>
        <end position="625"/>
    </location>
</feature>
<feature type="disulfide bond" evidence="16">
    <location>
        <begin position="551"/>
        <end position="563"/>
    </location>
</feature>
<gene>
    <name evidence="24" type="primary">Dana\GF21948</name>
    <name evidence="24" type="synonym">dana_GLEANR_5947</name>
    <name evidence="24" type="ORF">GF21948</name>
</gene>
<feature type="domain" description="Laminin EGF-like" evidence="21">
    <location>
        <begin position="1665"/>
        <end position="1714"/>
    </location>
</feature>
<feature type="disulfide bond" evidence="14">
    <location>
        <begin position="3729"/>
        <end position="3738"/>
    </location>
</feature>
<dbReference type="InterPro" id="IPR013098">
    <property type="entry name" value="Ig_I-set"/>
</dbReference>
<dbReference type="SMART" id="SM00181">
    <property type="entry name" value="EGF"/>
    <property type="match status" value="8"/>
</dbReference>
<dbReference type="PROSITE" id="PS50025">
    <property type="entry name" value="LAM_G_DOMAIN"/>
    <property type="match status" value="3"/>
</dbReference>
<feature type="domain" description="Ig-like" evidence="22">
    <location>
        <begin position="2232"/>
        <end position="2314"/>
    </location>
</feature>
<evidence type="ECO:0000256" key="7">
    <source>
        <dbReference type="ARBA" id="ARBA00022869"/>
    </source>
</evidence>
<evidence type="ECO:0000313" key="25">
    <source>
        <dbReference type="Proteomes" id="UP000007801"/>
    </source>
</evidence>
<dbReference type="InterPro" id="IPR036055">
    <property type="entry name" value="LDL_receptor-like_sf"/>
</dbReference>
<feature type="disulfide bond" evidence="16">
    <location>
        <begin position="79"/>
        <end position="97"/>
    </location>
</feature>
<feature type="domain" description="Laminin IV type A" evidence="23">
    <location>
        <begin position="1808"/>
        <end position="1986"/>
    </location>
</feature>